<accession>A0A0L6UJK3</accession>
<sequence length="235" mass="26458">MYVDQPGKLELTSNRYKFLVNTAHLVQCTNIVFARKFKAGDMKRFEAHYLKYSNAVAQLFEGIKIQPNHHFSLHIPQQMAAWGPLAGVSEFPGERLIGFLQKISTNNKITEMHKTMMTRGFQDDDDSGTRQRLRSIRLGSSRYDLLLKLVEKQDWWVLSGDVVPIQSIDCNGLVVGSMAPRDCVAVLSIQQKGWCRWGIHGNVNYYQRIPKGNGGRSNSAVSLFVVPIWNGSGSG</sequence>
<evidence type="ECO:0000313" key="2">
    <source>
        <dbReference type="Proteomes" id="UP000037035"/>
    </source>
</evidence>
<organism evidence="1 2">
    <name type="scientific">Puccinia sorghi</name>
    <dbReference type="NCBI Taxonomy" id="27349"/>
    <lineage>
        <taxon>Eukaryota</taxon>
        <taxon>Fungi</taxon>
        <taxon>Dikarya</taxon>
        <taxon>Basidiomycota</taxon>
        <taxon>Pucciniomycotina</taxon>
        <taxon>Pucciniomycetes</taxon>
        <taxon>Pucciniales</taxon>
        <taxon>Pucciniaceae</taxon>
        <taxon>Puccinia</taxon>
    </lineage>
</organism>
<protein>
    <submittedName>
        <fullName evidence="1">Uncharacterized protein</fullName>
    </submittedName>
</protein>
<dbReference type="AlphaFoldDB" id="A0A0L6UJK3"/>
<dbReference type="Proteomes" id="UP000037035">
    <property type="component" value="Unassembled WGS sequence"/>
</dbReference>
<evidence type="ECO:0000313" key="1">
    <source>
        <dbReference type="EMBL" id="KNZ48719.1"/>
    </source>
</evidence>
<name>A0A0L6UJK3_9BASI</name>
<dbReference type="EMBL" id="LAVV01010675">
    <property type="protein sequence ID" value="KNZ48719.1"/>
    <property type="molecule type" value="Genomic_DNA"/>
</dbReference>
<keyword evidence="2" id="KW-1185">Reference proteome</keyword>
<dbReference type="VEuPathDB" id="FungiDB:VP01_545g8"/>
<gene>
    <name evidence="1" type="ORF">VP01_545g8</name>
</gene>
<reference evidence="1 2" key="1">
    <citation type="submission" date="2015-08" db="EMBL/GenBank/DDBJ databases">
        <title>Next Generation Sequencing and Analysis of the Genome of Puccinia sorghi L Schw, the Causal Agent of Maize Common Rust.</title>
        <authorList>
            <person name="Rochi L."/>
            <person name="Burguener G."/>
            <person name="Darino M."/>
            <person name="Turjanski A."/>
            <person name="Kreff E."/>
            <person name="Dieguez M.J."/>
            <person name="Sacco F."/>
        </authorList>
    </citation>
    <scope>NUCLEOTIDE SEQUENCE [LARGE SCALE GENOMIC DNA]</scope>
    <source>
        <strain evidence="1 2">RO10H11247</strain>
    </source>
</reference>
<proteinExistence type="predicted"/>
<dbReference type="OrthoDB" id="2506124at2759"/>
<comment type="caution">
    <text evidence="1">The sequence shown here is derived from an EMBL/GenBank/DDBJ whole genome shotgun (WGS) entry which is preliminary data.</text>
</comment>